<name>A0A382X4Q7_9ZZZZ</name>
<dbReference type="Pfam" id="PF13374">
    <property type="entry name" value="TPR_10"/>
    <property type="match status" value="1"/>
</dbReference>
<dbReference type="Gene3D" id="3.40.50.300">
    <property type="entry name" value="P-loop containing nucleotide triphosphate hydrolases"/>
    <property type="match status" value="1"/>
</dbReference>
<accession>A0A382X4Q7</accession>
<feature type="non-terminal residue" evidence="3">
    <location>
        <position position="1"/>
    </location>
</feature>
<dbReference type="EMBL" id="UINC01164472">
    <property type="protein sequence ID" value="SVD65338.1"/>
    <property type="molecule type" value="Genomic_DNA"/>
</dbReference>
<dbReference type="InterPro" id="IPR013105">
    <property type="entry name" value="TPR_2"/>
</dbReference>
<dbReference type="PANTHER" id="PTHR44943:SF8">
    <property type="entry name" value="TPR REPEAT-CONTAINING PROTEIN MJ0263"/>
    <property type="match status" value="1"/>
</dbReference>
<sequence length="273" mass="31128">TPHLKEFQNSPFLHNLLGLALANQGRLEESLDSFNVAIKYSEDKTSYLNNLGITLLKLGRFNEAISAFSQSVNCDNLNVKAHFYLGNALRKSGRIEEAIISYDTVIKLDPNHSEALLLKSLSLKNLGRFEQSLEICKKAISIRADFGMAHRHLTSLLSYENVKDPHIVEMESIYNSNSLQLEDRIQLAFGLGKSLEDVKKYQKAFFYLNEGNKLHRKTFKYSTRSRKKFVSLITENFTKDFFNPTQELPKQGKKMIFVLGMPRSGTSLVEQIL</sequence>
<organism evidence="3">
    <name type="scientific">marine metagenome</name>
    <dbReference type="NCBI Taxonomy" id="408172"/>
    <lineage>
        <taxon>unclassified sequences</taxon>
        <taxon>metagenomes</taxon>
        <taxon>ecological metagenomes</taxon>
    </lineage>
</organism>
<feature type="non-terminal residue" evidence="3">
    <location>
        <position position="273"/>
    </location>
</feature>
<gene>
    <name evidence="3" type="ORF">METZ01_LOCUS418192</name>
</gene>
<protein>
    <submittedName>
        <fullName evidence="3">Uncharacterized protein</fullName>
    </submittedName>
</protein>
<dbReference type="PROSITE" id="PS50005">
    <property type="entry name" value="TPR"/>
    <property type="match status" value="2"/>
</dbReference>
<dbReference type="Gene3D" id="1.25.40.10">
    <property type="entry name" value="Tetratricopeptide repeat domain"/>
    <property type="match status" value="2"/>
</dbReference>
<keyword evidence="1" id="KW-0677">Repeat</keyword>
<reference evidence="3" key="1">
    <citation type="submission" date="2018-05" db="EMBL/GenBank/DDBJ databases">
        <authorList>
            <person name="Lanie J.A."/>
            <person name="Ng W.-L."/>
            <person name="Kazmierczak K.M."/>
            <person name="Andrzejewski T.M."/>
            <person name="Davidsen T.M."/>
            <person name="Wayne K.J."/>
            <person name="Tettelin H."/>
            <person name="Glass J.I."/>
            <person name="Rusch D."/>
            <person name="Podicherti R."/>
            <person name="Tsui H.-C.T."/>
            <person name="Winkler M.E."/>
        </authorList>
    </citation>
    <scope>NUCLEOTIDE SEQUENCE</scope>
</reference>
<proteinExistence type="predicted"/>
<dbReference type="InterPro" id="IPR019734">
    <property type="entry name" value="TPR_rpt"/>
</dbReference>
<dbReference type="Pfam" id="PF13181">
    <property type="entry name" value="TPR_8"/>
    <property type="match status" value="1"/>
</dbReference>
<evidence type="ECO:0000256" key="1">
    <source>
        <dbReference type="ARBA" id="ARBA00022737"/>
    </source>
</evidence>
<dbReference type="SMART" id="SM00028">
    <property type="entry name" value="TPR"/>
    <property type="match status" value="5"/>
</dbReference>
<dbReference type="SUPFAM" id="SSF48452">
    <property type="entry name" value="TPR-like"/>
    <property type="match status" value="1"/>
</dbReference>
<dbReference type="Pfam" id="PF07719">
    <property type="entry name" value="TPR_2"/>
    <property type="match status" value="1"/>
</dbReference>
<evidence type="ECO:0000256" key="2">
    <source>
        <dbReference type="ARBA" id="ARBA00022803"/>
    </source>
</evidence>
<dbReference type="PROSITE" id="PS50293">
    <property type="entry name" value="TPR_REGION"/>
    <property type="match status" value="1"/>
</dbReference>
<dbReference type="InterPro" id="IPR027417">
    <property type="entry name" value="P-loop_NTPase"/>
</dbReference>
<dbReference type="AlphaFoldDB" id="A0A382X4Q7"/>
<keyword evidence="2" id="KW-0802">TPR repeat</keyword>
<dbReference type="InterPro" id="IPR011990">
    <property type="entry name" value="TPR-like_helical_dom_sf"/>
</dbReference>
<dbReference type="InterPro" id="IPR051685">
    <property type="entry name" value="Ycf3/AcsC/BcsC/TPR_MFPF"/>
</dbReference>
<dbReference type="PANTHER" id="PTHR44943">
    <property type="entry name" value="CELLULOSE SYNTHASE OPERON PROTEIN C"/>
    <property type="match status" value="1"/>
</dbReference>
<evidence type="ECO:0000313" key="3">
    <source>
        <dbReference type="EMBL" id="SVD65338.1"/>
    </source>
</evidence>